<reference evidence="14 15" key="1">
    <citation type="submission" date="2020-08" db="EMBL/GenBank/DDBJ databases">
        <title>Lysobacter sp. II4 sp. nov., isolated from soil.</title>
        <authorList>
            <person name="Woo C.Y."/>
            <person name="Kim J."/>
        </authorList>
    </citation>
    <scope>NUCLEOTIDE SEQUENCE [LARGE SCALE GENOMIC DNA]</scope>
    <source>
        <strain evidence="14 15">II4</strain>
    </source>
</reference>
<feature type="region of interest" description="Disordered" evidence="10">
    <location>
        <begin position="686"/>
        <end position="720"/>
    </location>
</feature>
<dbReference type="SUPFAM" id="SSF56935">
    <property type="entry name" value="Porins"/>
    <property type="match status" value="1"/>
</dbReference>
<evidence type="ECO:0000259" key="13">
    <source>
        <dbReference type="Pfam" id="PF07715"/>
    </source>
</evidence>
<keyword evidence="7 8" id="KW-0998">Cell outer membrane</keyword>
<dbReference type="AlphaFoldDB" id="A0A7H0G1D0"/>
<dbReference type="Proteomes" id="UP000516018">
    <property type="component" value="Chromosome"/>
</dbReference>
<keyword evidence="11" id="KW-0732">Signal</keyword>
<evidence type="ECO:0000313" key="14">
    <source>
        <dbReference type="EMBL" id="QNP42096.1"/>
    </source>
</evidence>
<name>A0A7H0G1D0_9GAMM</name>
<dbReference type="PANTHER" id="PTHR47234">
    <property type="match status" value="1"/>
</dbReference>
<evidence type="ECO:0000259" key="12">
    <source>
        <dbReference type="Pfam" id="PF00593"/>
    </source>
</evidence>
<sequence length="974" mass="105264">MQRGLLPVSIALALAPAFAVAQDAAPAAEATTLDKIEVTGSRIRQVDIETAAPVLQINRQDIENQGFQSVADILQNITAAGSPAISRTSPLSSGEAVGGQYIDLRNLGANRTLILVNGKRLGITNDGLQDIASIPASMVERIEVLKDGASTVYGSDAIAGVINIITRKNFEGAEANAYLGQYDQGDGTRQVYDFVMGFTGDKGSLTAGVEYSKEDPVWAKDRWFSIARFPTGDKTPARPGGLSGTTQWGRFRYDTGTVDANGNPVFATRVFNRTVEGLDPRDFASFRAQNGTDTSNPAEVSTVYSGIERKSLFLSGHYDITDRIGFDADVMFTDRDSFAQNAGYPFNSANFDLSSGGLSEDSYFNPLGNQAINRPAGVPVQALQYVRRGWEVPREVQNSLTTYRFSGAFTGSFDFADRTFDWDAGYLYNQNKGVQVSTGNLNTQAVGLATGASFLNSDGVVQCGTPDNPIPLGFGPGACTPWNPLVPYGYDSQNSLGDPNVQAFLYLPGQALSETKTDVFYANLTGTLFALPAGDMGFAVGVEHRKESGSFSPDALAQTGISTDLAAGPTSGGYSLDEVYAELQVPILSDLPFAKELSVSLATRYSDYDTFGDTVNSKFGFTWKPLDQLLVRGTWSEGFRAPTVADLYGGSSQSFEFYTDPCDTEFGAAAGSAACLADVPVDFRQDANDPDGLADGPGTQSTLPFVSGSNPDLSPETSESKTLGLVWSPTFAQGLNMSLDWWSIRIESTIVGDDPTTILDDCYIRGISSRCDALGSDAFTRDPVTGRITSFNYATRNAGFQETEGFDFDLTYKFDTAYGRFDLAWLSTYVSKNELKTDDLEGAPQQLNGFGGNFRVRSNANLTWSKGPWAATWGTRYYSGTKEECFFDERCSLPNYSAPDTGGTIVPMNELGSNTFHDVQVRWTAPWNASIAVGANNVFEHYAAPAYSQPNSGYSYYGGFDIGRFIYAKYQQRF</sequence>
<feature type="domain" description="TonB-dependent receptor plug" evidence="13">
    <location>
        <begin position="49"/>
        <end position="161"/>
    </location>
</feature>
<dbReference type="PROSITE" id="PS52016">
    <property type="entry name" value="TONB_DEPENDENT_REC_3"/>
    <property type="match status" value="1"/>
</dbReference>
<proteinExistence type="inferred from homology"/>
<accession>A0A7H0G1D0</accession>
<keyword evidence="4 8" id="KW-0812">Transmembrane</keyword>
<keyword evidence="6 8" id="KW-0472">Membrane</keyword>
<evidence type="ECO:0000256" key="5">
    <source>
        <dbReference type="ARBA" id="ARBA00023077"/>
    </source>
</evidence>
<gene>
    <name evidence="14" type="ORF">H8B22_04790</name>
</gene>
<evidence type="ECO:0000256" key="4">
    <source>
        <dbReference type="ARBA" id="ARBA00022692"/>
    </source>
</evidence>
<evidence type="ECO:0000256" key="9">
    <source>
        <dbReference type="RuleBase" id="RU003357"/>
    </source>
</evidence>
<evidence type="ECO:0000256" key="8">
    <source>
        <dbReference type="PROSITE-ProRule" id="PRU01360"/>
    </source>
</evidence>
<dbReference type="KEGG" id="lsx:H8B22_04790"/>
<dbReference type="Pfam" id="PF00593">
    <property type="entry name" value="TonB_dep_Rec_b-barrel"/>
    <property type="match status" value="1"/>
</dbReference>
<feature type="signal peptide" evidence="11">
    <location>
        <begin position="1"/>
        <end position="21"/>
    </location>
</feature>
<organism evidence="14 15">
    <name type="scientific">Agrilutibacter terrestris</name>
    <dbReference type="NCBI Taxonomy" id="2865112"/>
    <lineage>
        <taxon>Bacteria</taxon>
        <taxon>Pseudomonadati</taxon>
        <taxon>Pseudomonadota</taxon>
        <taxon>Gammaproteobacteria</taxon>
        <taxon>Lysobacterales</taxon>
        <taxon>Lysobacteraceae</taxon>
        <taxon>Agrilutibacter</taxon>
    </lineage>
</organism>
<dbReference type="RefSeq" id="WP_187713530.1">
    <property type="nucleotide sequence ID" value="NZ_CP060820.1"/>
</dbReference>
<dbReference type="InterPro" id="IPR036942">
    <property type="entry name" value="Beta-barrel_TonB_sf"/>
</dbReference>
<protein>
    <submittedName>
        <fullName evidence="14">TonB-dependent receptor</fullName>
    </submittedName>
</protein>
<feature type="chain" id="PRO_5028893474" evidence="11">
    <location>
        <begin position="22"/>
        <end position="974"/>
    </location>
</feature>
<dbReference type="InterPro" id="IPR039426">
    <property type="entry name" value="TonB-dep_rcpt-like"/>
</dbReference>
<dbReference type="Pfam" id="PF07715">
    <property type="entry name" value="Plug"/>
    <property type="match status" value="1"/>
</dbReference>
<evidence type="ECO:0000256" key="10">
    <source>
        <dbReference type="SAM" id="MobiDB-lite"/>
    </source>
</evidence>
<dbReference type="EMBL" id="CP060820">
    <property type="protein sequence ID" value="QNP42096.1"/>
    <property type="molecule type" value="Genomic_DNA"/>
</dbReference>
<evidence type="ECO:0000256" key="1">
    <source>
        <dbReference type="ARBA" id="ARBA00004571"/>
    </source>
</evidence>
<feature type="compositionally biased region" description="Polar residues" evidence="10">
    <location>
        <begin position="698"/>
        <end position="720"/>
    </location>
</feature>
<evidence type="ECO:0000256" key="7">
    <source>
        <dbReference type="ARBA" id="ARBA00023237"/>
    </source>
</evidence>
<keyword evidence="15" id="KW-1185">Reference proteome</keyword>
<evidence type="ECO:0000313" key="15">
    <source>
        <dbReference type="Proteomes" id="UP000516018"/>
    </source>
</evidence>
<feature type="domain" description="TonB-dependent receptor-like beta-barrel" evidence="12">
    <location>
        <begin position="398"/>
        <end position="938"/>
    </location>
</feature>
<evidence type="ECO:0000256" key="3">
    <source>
        <dbReference type="ARBA" id="ARBA00022452"/>
    </source>
</evidence>
<dbReference type="InterPro" id="IPR000531">
    <property type="entry name" value="Beta-barrel_TonB"/>
</dbReference>
<comment type="subcellular location">
    <subcellularLocation>
        <location evidence="1 8">Cell outer membrane</location>
        <topology evidence="1 8">Multi-pass membrane protein</topology>
    </subcellularLocation>
</comment>
<dbReference type="PANTHER" id="PTHR47234:SF2">
    <property type="entry name" value="TONB-DEPENDENT RECEPTOR"/>
    <property type="match status" value="1"/>
</dbReference>
<dbReference type="GO" id="GO:0009279">
    <property type="term" value="C:cell outer membrane"/>
    <property type="evidence" value="ECO:0007669"/>
    <property type="project" value="UniProtKB-SubCell"/>
</dbReference>
<evidence type="ECO:0000256" key="11">
    <source>
        <dbReference type="SAM" id="SignalP"/>
    </source>
</evidence>
<keyword evidence="14" id="KW-0675">Receptor</keyword>
<comment type="similarity">
    <text evidence="8 9">Belongs to the TonB-dependent receptor family.</text>
</comment>
<keyword evidence="2 8" id="KW-0813">Transport</keyword>
<evidence type="ECO:0000256" key="6">
    <source>
        <dbReference type="ARBA" id="ARBA00023136"/>
    </source>
</evidence>
<dbReference type="InterPro" id="IPR012910">
    <property type="entry name" value="Plug_dom"/>
</dbReference>
<keyword evidence="3 8" id="KW-1134">Transmembrane beta strand</keyword>
<dbReference type="InterPro" id="IPR037066">
    <property type="entry name" value="Plug_dom_sf"/>
</dbReference>
<dbReference type="Gene3D" id="2.170.130.10">
    <property type="entry name" value="TonB-dependent receptor, plug domain"/>
    <property type="match status" value="1"/>
</dbReference>
<evidence type="ECO:0000256" key="2">
    <source>
        <dbReference type="ARBA" id="ARBA00022448"/>
    </source>
</evidence>
<keyword evidence="5 9" id="KW-0798">TonB box</keyword>
<dbReference type="Gene3D" id="2.40.170.20">
    <property type="entry name" value="TonB-dependent receptor, beta-barrel domain"/>
    <property type="match status" value="1"/>
</dbReference>